<evidence type="ECO:0000256" key="3">
    <source>
        <dbReference type="ARBA" id="ARBA00022989"/>
    </source>
</evidence>
<feature type="transmembrane region" description="Helical" evidence="5">
    <location>
        <begin position="64"/>
        <end position="79"/>
    </location>
</feature>
<organism evidence="7 8">
    <name type="scientific">Paeniglutamicibacter antarcticus</name>
    <dbReference type="NCBI Taxonomy" id="494023"/>
    <lineage>
        <taxon>Bacteria</taxon>
        <taxon>Bacillati</taxon>
        <taxon>Actinomycetota</taxon>
        <taxon>Actinomycetes</taxon>
        <taxon>Micrococcales</taxon>
        <taxon>Micrococcaceae</taxon>
        <taxon>Paeniglutamicibacter</taxon>
    </lineage>
</organism>
<feature type="transmembrane region" description="Helical" evidence="5">
    <location>
        <begin position="34"/>
        <end position="52"/>
    </location>
</feature>
<dbReference type="Pfam" id="PF04932">
    <property type="entry name" value="Wzy_C"/>
    <property type="match status" value="1"/>
</dbReference>
<evidence type="ECO:0000259" key="6">
    <source>
        <dbReference type="Pfam" id="PF04932"/>
    </source>
</evidence>
<feature type="transmembrane region" description="Helical" evidence="5">
    <location>
        <begin position="218"/>
        <end position="237"/>
    </location>
</feature>
<keyword evidence="3 5" id="KW-1133">Transmembrane helix</keyword>
<gene>
    <name evidence="7" type="ORF">GCM10025778_23260</name>
</gene>
<dbReference type="EMBL" id="BAABLK010000034">
    <property type="protein sequence ID" value="GAA5227793.1"/>
    <property type="molecule type" value="Genomic_DNA"/>
</dbReference>
<dbReference type="PANTHER" id="PTHR37422:SF17">
    <property type="entry name" value="O-ANTIGEN LIGASE"/>
    <property type="match status" value="1"/>
</dbReference>
<feature type="transmembrane region" description="Helical" evidence="5">
    <location>
        <begin position="182"/>
        <end position="206"/>
    </location>
</feature>
<proteinExistence type="predicted"/>
<protein>
    <recommendedName>
        <fullName evidence="6">O-antigen ligase-related domain-containing protein</fullName>
    </recommendedName>
</protein>
<keyword evidence="4 5" id="KW-0472">Membrane</keyword>
<name>A0ABP9TNH3_9MICC</name>
<accession>A0ABP9TNH3</accession>
<evidence type="ECO:0000313" key="7">
    <source>
        <dbReference type="EMBL" id="GAA5227793.1"/>
    </source>
</evidence>
<evidence type="ECO:0000256" key="2">
    <source>
        <dbReference type="ARBA" id="ARBA00022692"/>
    </source>
</evidence>
<evidence type="ECO:0000313" key="8">
    <source>
        <dbReference type="Proteomes" id="UP001501257"/>
    </source>
</evidence>
<dbReference type="InterPro" id="IPR007016">
    <property type="entry name" value="O-antigen_ligase-rel_domated"/>
</dbReference>
<evidence type="ECO:0000256" key="4">
    <source>
        <dbReference type="ARBA" id="ARBA00023136"/>
    </source>
</evidence>
<feature type="domain" description="O-antigen ligase-related" evidence="6">
    <location>
        <begin position="69"/>
        <end position="198"/>
    </location>
</feature>
<comment type="caution">
    <text evidence="7">The sequence shown here is derived from an EMBL/GenBank/DDBJ whole genome shotgun (WGS) entry which is preliminary data.</text>
</comment>
<dbReference type="Proteomes" id="UP001501257">
    <property type="component" value="Unassembled WGS sequence"/>
</dbReference>
<keyword evidence="2 5" id="KW-0812">Transmembrane</keyword>
<keyword evidence="8" id="KW-1185">Reference proteome</keyword>
<evidence type="ECO:0000256" key="5">
    <source>
        <dbReference type="SAM" id="Phobius"/>
    </source>
</evidence>
<comment type="subcellular location">
    <subcellularLocation>
        <location evidence="1">Membrane</location>
        <topology evidence="1">Multi-pass membrane protein</topology>
    </subcellularLocation>
</comment>
<reference evidence="8" key="1">
    <citation type="journal article" date="2019" name="Int. J. Syst. Evol. Microbiol.">
        <title>The Global Catalogue of Microorganisms (GCM) 10K type strain sequencing project: providing services to taxonomists for standard genome sequencing and annotation.</title>
        <authorList>
            <consortium name="The Broad Institute Genomics Platform"/>
            <consortium name="The Broad Institute Genome Sequencing Center for Infectious Disease"/>
            <person name="Wu L."/>
            <person name="Ma J."/>
        </authorList>
    </citation>
    <scope>NUCLEOTIDE SEQUENCE [LARGE SCALE GENOMIC DNA]</scope>
    <source>
        <strain evidence="8">JCM 18952</strain>
    </source>
</reference>
<evidence type="ECO:0000256" key="1">
    <source>
        <dbReference type="ARBA" id="ARBA00004141"/>
    </source>
</evidence>
<sequence length="267" mass="28778">MYGLAQTSLQLITGEGEIYTDEFGRITQVGTLNINYVAYTTLTAIVLILLALQGGQIKRRRMKMLIFAILGILVIGAVSTQTRGVQVSLMLLGAWIVISKLGRPLKTITAACAVAIVSVSAGWASSFLDDLDRGNRGVDGLSGRTILWETARSKWVDSFFAGEGMGADRVQNAGYLPTHNTFLGLGMTLGAVGLALFLTFAVSSLNERIKGLRIRDRRFPLIMIILAFTPILLTSSWEATASGWVGLALLSTPILATTNQIKARRTA</sequence>
<dbReference type="PANTHER" id="PTHR37422">
    <property type="entry name" value="TEICHURONIC ACID BIOSYNTHESIS PROTEIN TUAE"/>
    <property type="match status" value="1"/>
</dbReference>
<dbReference type="InterPro" id="IPR051533">
    <property type="entry name" value="WaaL-like"/>
</dbReference>